<dbReference type="GO" id="GO:0032934">
    <property type="term" value="F:sterol binding"/>
    <property type="evidence" value="ECO:0007669"/>
    <property type="project" value="TreeGrafter"/>
</dbReference>
<keyword evidence="8" id="KW-0443">Lipid metabolism</keyword>
<feature type="transmembrane region" description="Helical" evidence="12">
    <location>
        <begin position="282"/>
        <end position="305"/>
    </location>
</feature>
<dbReference type="PANTHER" id="PTHR45727:SF2">
    <property type="entry name" value="NPC INTRACELLULAR CHOLESTEROL TRANSPORTER 1"/>
    <property type="match status" value="1"/>
</dbReference>
<feature type="transmembrane region" description="Helical" evidence="12">
    <location>
        <begin position="646"/>
        <end position="670"/>
    </location>
</feature>
<keyword evidence="4 12" id="KW-0812">Transmembrane</keyword>
<evidence type="ECO:0000256" key="8">
    <source>
        <dbReference type="ARBA" id="ARBA00023098"/>
    </source>
</evidence>
<dbReference type="InterPro" id="IPR053956">
    <property type="entry name" value="NPC1_MLD"/>
</dbReference>
<keyword evidence="10" id="KW-1015">Disulfide bond</keyword>
<dbReference type="GO" id="GO:0006629">
    <property type="term" value="P:lipid metabolic process"/>
    <property type="evidence" value="ECO:0007669"/>
    <property type="project" value="UniProtKB-KW"/>
</dbReference>
<dbReference type="InterPro" id="IPR032190">
    <property type="entry name" value="NPC1_N"/>
</dbReference>
<comment type="similarity">
    <text evidence="2">Belongs to the patched family.</text>
</comment>
<evidence type="ECO:0000256" key="3">
    <source>
        <dbReference type="ARBA" id="ARBA00022448"/>
    </source>
</evidence>
<evidence type="ECO:0000256" key="11">
    <source>
        <dbReference type="ARBA" id="ARBA00023180"/>
    </source>
</evidence>
<dbReference type="Gene3D" id="1.20.1640.10">
    <property type="entry name" value="Multidrug efflux transporter AcrB transmembrane domain"/>
    <property type="match status" value="2"/>
</dbReference>
<accession>A0A1E3PLV4</accession>
<evidence type="ECO:0000256" key="9">
    <source>
        <dbReference type="ARBA" id="ARBA00023136"/>
    </source>
</evidence>
<reference evidence="15 16" key="1">
    <citation type="journal article" date="2016" name="Proc. Natl. Acad. Sci. U.S.A.">
        <title>Comparative genomics of biotechnologically important yeasts.</title>
        <authorList>
            <person name="Riley R."/>
            <person name="Haridas S."/>
            <person name="Wolfe K.H."/>
            <person name="Lopes M.R."/>
            <person name="Hittinger C.T."/>
            <person name="Goeker M."/>
            <person name="Salamov A.A."/>
            <person name="Wisecaver J.H."/>
            <person name="Long T.M."/>
            <person name="Calvey C.H."/>
            <person name="Aerts A.L."/>
            <person name="Barry K.W."/>
            <person name="Choi C."/>
            <person name="Clum A."/>
            <person name="Coughlan A.Y."/>
            <person name="Deshpande S."/>
            <person name="Douglass A.P."/>
            <person name="Hanson S.J."/>
            <person name="Klenk H.-P."/>
            <person name="LaButti K.M."/>
            <person name="Lapidus A."/>
            <person name="Lindquist E.A."/>
            <person name="Lipzen A.M."/>
            <person name="Meier-Kolthoff J.P."/>
            <person name="Ohm R.A."/>
            <person name="Otillar R.P."/>
            <person name="Pangilinan J.L."/>
            <person name="Peng Y."/>
            <person name="Rokas A."/>
            <person name="Rosa C.A."/>
            <person name="Scheuner C."/>
            <person name="Sibirny A.A."/>
            <person name="Slot J.C."/>
            <person name="Stielow J.B."/>
            <person name="Sun H."/>
            <person name="Kurtzman C.P."/>
            <person name="Blackwell M."/>
            <person name="Grigoriev I.V."/>
            <person name="Jeffries T.W."/>
        </authorList>
    </citation>
    <scope>NUCLEOTIDE SEQUENCE [LARGE SCALE GENOMIC DNA]</scope>
    <source>
        <strain evidence="15 16">DSM 6958</strain>
    </source>
</reference>
<evidence type="ECO:0000256" key="4">
    <source>
        <dbReference type="ARBA" id="ARBA00022692"/>
    </source>
</evidence>
<dbReference type="Pfam" id="PF22314">
    <property type="entry name" value="NPC1_MLD"/>
    <property type="match status" value="1"/>
</dbReference>
<feature type="chain" id="PRO_5009133895" evidence="13">
    <location>
        <begin position="28"/>
        <end position="1300"/>
    </location>
</feature>
<dbReference type="FunFam" id="1.20.1640.10:FF:000029">
    <property type="entry name" value="Putative Patched sphingolipid transporter"/>
    <property type="match status" value="1"/>
</dbReference>
<feature type="transmembrane region" description="Helical" evidence="12">
    <location>
        <begin position="1203"/>
        <end position="1228"/>
    </location>
</feature>
<evidence type="ECO:0000256" key="7">
    <source>
        <dbReference type="ARBA" id="ARBA00023055"/>
    </source>
</evidence>
<dbReference type="PROSITE" id="PS50156">
    <property type="entry name" value="SSD"/>
    <property type="match status" value="1"/>
</dbReference>
<evidence type="ECO:0000313" key="15">
    <source>
        <dbReference type="EMBL" id="ODQ65807.1"/>
    </source>
</evidence>
<dbReference type="EMBL" id="KV454409">
    <property type="protein sequence ID" value="ODQ65807.1"/>
    <property type="molecule type" value="Genomic_DNA"/>
</dbReference>
<evidence type="ECO:0000256" key="12">
    <source>
        <dbReference type="SAM" id="Phobius"/>
    </source>
</evidence>
<feature type="transmembrane region" description="Helical" evidence="12">
    <location>
        <begin position="753"/>
        <end position="778"/>
    </location>
</feature>
<comment type="subcellular location">
    <subcellularLocation>
        <location evidence="1">Endomembrane system</location>
        <topology evidence="1">Multi-pass membrane protein</topology>
    </subcellularLocation>
</comment>
<gene>
    <name evidence="15" type="ORF">NADFUDRAFT_82768</name>
</gene>
<keyword evidence="3" id="KW-0813">Transport</keyword>
<dbReference type="Pfam" id="PF16414">
    <property type="entry name" value="NPC1_N"/>
    <property type="match status" value="1"/>
</dbReference>
<feature type="transmembrane region" description="Helical" evidence="12">
    <location>
        <begin position="1129"/>
        <end position="1152"/>
    </location>
</feature>
<keyword evidence="5 13" id="KW-0732">Signal</keyword>
<feature type="transmembrane region" description="Helical" evidence="12">
    <location>
        <begin position="1240"/>
        <end position="1263"/>
    </location>
</feature>
<evidence type="ECO:0000313" key="16">
    <source>
        <dbReference type="Proteomes" id="UP000095009"/>
    </source>
</evidence>
<feature type="transmembrane region" description="Helical" evidence="12">
    <location>
        <begin position="377"/>
        <end position="397"/>
    </location>
</feature>
<evidence type="ECO:0000259" key="14">
    <source>
        <dbReference type="PROSITE" id="PS50156"/>
    </source>
</evidence>
<dbReference type="InterPro" id="IPR000731">
    <property type="entry name" value="SSD"/>
</dbReference>
<sequence>MHCTLSFKIILRGLLCLILFFLPLTLAIKPLNLESGSIDKHQPGVCATYGTCGKKSFFGAELPCPATVPAKSLNENERNLLVNICGDNWSETDVCCTGDQLKILQTSLKKADSLISSCPACHNNFYQFWCQFTCSPNQSEFVDVTSTSKSTSNKEIVSELNYYVDPQFAEDFYDSCKEIKFSATNGFAMDLIGGGAKDYKSFLKFLGDEKPMLGGSPFQINFPWDEELPENMTQFTTSLKKCSDGDPRYRCACSDCSDSCPNLPEVSLSGECHIGILPCFSFAMLIIYAVILLGAVVGYCGMSLWREHIKGQQERRRLLFNTVESEDYDSADSYLTEDRFGYRQFASFGSTTTTKAFPLNNHIQNGFAKVAYKCARYPAITISIMLAVITALSLGLLNFSLETNPVKLWVSPSSESYQQKLYFDQNFGPFYRSEQIYLVNDTGSIMEYENIKWWFKVEERIRNLHSSAGITLQDTCFKPTGDACVIQSFTQYFGGEIGSLPEKSWKEKIVSCASSPVNCLPSFQLPLKKEMIFGGFRDNDILTSRALISTFVLNNGEENSAEFKEGSDWEKNLEELLLNIRSEASEKGLRLSFNTEISLEKELNKSSNTDIRIIIISYIVMFTYASLALGGRFPSFSKNSAIKSKFSLGLTGIVIVLFSVTASLGFFSMLGVKATLIIAEVIPFLILALGVDNIFLLSHELENVNRNFPNDSVEERVSRAVGKVGPSILLSSTCQILTFTLGATVAMPAVRNFAIYSAGSVFFNFILQLTIFVAALALDQRRMEDNRVDIFPWIKLDGTISLDGEVFPYSGTLNISDESIFSEFMRKYYAPSIMRPKVKKVILFIFFTWLAISVALLPKVQLGLDQKLAVPKESYLVDYFNDLYDYFGSGPPVYFVVNEVDVTTRKGQQTLCGKFSTCDEFSLNNIIQQESKRPKISYLSESSASWIDDFFQWLNPNLDECCRFKKGTNETEMCSPNANPRSCDVCYENKDPQWNIHMDGLPENEEFMKYFNFWINAPSEPCPLGGKAPYSNAIALNEAGTEIVTSSFRASHTPLRSQDDFINAYDAAQRISRSIEEATGITVFPYSPFYIYFAQYGSIVQQTLILLLSAIILITILSTILLNSPKTSLIVSLSVSMIICNLVGVMALWGISLNAVSLVNLVISVGIAVEFCIHIARAFTVCNQLSLHENVDLSKEGRAFKSLVGVGGSVFGGIGLTKLIGVCVLAFTSSKIFEVYYFRMWISLVVISSLHSLVFLPIALSLWGGKAYLSNDSDEGLAGNLAARLHSSRLYDTTDEEDED</sequence>
<feature type="signal peptide" evidence="13">
    <location>
        <begin position="1"/>
        <end position="27"/>
    </location>
</feature>
<dbReference type="SUPFAM" id="SSF82866">
    <property type="entry name" value="Multidrug efflux transporter AcrB transmembrane domain"/>
    <property type="match status" value="2"/>
</dbReference>
<feature type="transmembrane region" description="Helical" evidence="12">
    <location>
        <begin position="676"/>
        <end position="697"/>
    </location>
</feature>
<dbReference type="GO" id="GO:0012505">
    <property type="term" value="C:endomembrane system"/>
    <property type="evidence" value="ECO:0007669"/>
    <property type="project" value="UniProtKB-SubCell"/>
</dbReference>
<feature type="transmembrane region" description="Helical" evidence="12">
    <location>
        <begin position="728"/>
        <end position="747"/>
    </location>
</feature>
<dbReference type="STRING" id="857566.A0A1E3PLV4"/>
<name>A0A1E3PLV4_9ASCO</name>
<evidence type="ECO:0000256" key="2">
    <source>
        <dbReference type="ARBA" id="ARBA00005585"/>
    </source>
</evidence>
<keyword evidence="16" id="KW-1185">Reference proteome</keyword>
<dbReference type="GO" id="GO:0015918">
    <property type="term" value="P:sterol transport"/>
    <property type="evidence" value="ECO:0007669"/>
    <property type="project" value="TreeGrafter"/>
</dbReference>
<dbReference type="PANTHER" id="PTHR45727">
    <property type="entry name" value="NPC INTRACELLULAR CHOLESTEROL TRANSPORTER 1"/>
    <property type="match status" value="1"/>
</dbReference>
<keyword evidence="7" id="KW-0445">Lipid transport</keyword>
<feature type="transmembrane region" description="Helical" evidence="12">
    <location>
        <begin position="1104"/>
        <end position="1122"/>
    </location>
</feature>
<evidence type="ECO:0000256" key="5">
    <source>
        <dbReference type="ARBA" id="ARBA00022729"/>
    </source>
</evidence>
<feature type="domain" description="SSD" evidence="14">
    <location>
        <begin position="610"/>
        <end position="778"/>
    </location>
</feature>
<keyword evidence="9 12" id="KW-0472">Membrane</keyword>
<evidence type="ECO:0000256" key="6">
    <source>
        <dbReference type="ARBA" id="ARBA00022989"/>
    </source>
</evidence>
<evidence type="ECO:0000256" key="10">
    <source>
        <dbReference type="ARBA" id="ARBA00023157"/>
    </source>
</evidence>
<organism evidence="15 16">
    <name type="scientific">Nadsonia fulvescens var. elongata DSM 6958</name>
    <dbReference type="NCBI Taxonomy" id="857566"/>
    <lineage>
        <taxon>Eukaryota</taxon>
        <taxon>Fungi</taxon>
        <taxon>Dikarya</taxon>
        <taxon>Ascomycota</taxon>
        <taxon>Saccharomycotina</taxon>
        <taxon>Dipodascomycetes</taxon>
        <taxon>Dipodascales</taxon>
        <taxon>Dipodascales incertae sedis</taxon>
        <taxon>Nadsonia</taxon>
    </lineage>
</organism>
<evidence type="ECO:0000256" key="1">
    <source>
        <dbReference type="ARBA" id="ARBA00004127"/>
    </source>
</evidence>
<keyword evidence="11" id="KW-0325">Glycoprotein</keyword>
<dbReference type="InterPro" id="IPR053958">
    <property type="entry name" value="HMGCR/SNAP/NPC1-like_SSD"/>
</dbReference>
<feature type="transmembrane region" description="Helical" evidence="12">
    <location>
        <begin position="613"/>
        <end position="634"/>
    </location>
</feature>
<feature type="transmembrane region" description="Helical" evidence="12">
    <location>
        <begin position="841"/>
        <end position="858"/>
    </location>
</feature>
<dbReference type="OrthoDB" id="6510177at2759"/>
<dbReference type="FunFam" id="1.20.1640.10:FF:000008">
    <property type="entry name" value="NPC intracellular cholesterol transporter 1"/>
    <property type="match status" value="1"/>
</dbReference>
<keyword evidence="6 12" id="KW-1133">Transmembrane helix</keyword>
<dbReference type="Proteomes" id="UP000095009">
    <property type="component" value="Unassembled WGS sequence"/>
</dbReference>
<evidence type="ECO:0000256" key="13">
    <source>
        <dbReference type="SAM" id="SignalP"/>
    </source>
</evidence>
<proteinExistence type="inferred from homology"/>
<protein>
    <submittedName>
        <fullName evidence="15">Patched sphingolipid transporter</fullName>
    </submittedName>
</protein>
<dbReference type="Pfam" id="PF12349">
    <property type="entry name" value="Sterol-sensing"/>
    <property type="match status" value="1"/>
</dbReference>
<dbReference type="GO" id="GO:0016020">
    <property type="term" value="C:membrane"/>
    <property type="evidence" value="ECO:0007669"/>
    <property type="project" value="TreeGrafter"/>
</dbReference>